<dbReference type="AlphaFoldDB" id="A0A926VJQ0"/>
<dbReference type="Proteomes" id="UP000641646">
    <property type="component" value="Unassembled WGS sequence"/>
</dbReference>
<dbReference type="Pfam" id="PF01569">
    <property type="entry name" value="PAP2"/>
    <property type="match status" value="1"/>
</dbReference>
<dbReference type="InterPro" id="IPR036938">
    <property type="entry name" value="PAP2/HPO_sf"/>
</dbReference>
<protein>
    <submittedName>
        <fullName evidence="3">Phosphatase PAP2 family protein</fullName>
    </submittedName>
</protein>
<dbReference type="SMART" id="SM00014">
    <property type="entry name" value="acidPPc"/>
    <property type="match status" value="1"/>
</dbReference>
<feature type="transmembrane region" description="Helical" evidence="1">
    <location>
        <begin position="140"/>
        <end position="159"/>
    </location>
</feature>
<feature type="transmembrane region" description="Helical" evidence="1">
    <location>
        <begin position="77"/>
        <end position="94"/>
    </location>
</feature>
<feature type="transmembrane region" description="Helical" evidence="1">
    <location>
        <begin position="101"/>
        <end position="120"/>
    </location>
</feature>
<dbReference type="PANTHER" id="PTHR14969:SF13">
    <property type="entry name" value="AT30094P"/>
    <property type="match status" value="1"/>
</dbReference>
<gene>
    <name evidence="3" type="ORF">H6G03_28955</name>
</gene>
<keyword evidence="1" id="KW-1133">Transmembrane helix</keyword>
<feature type="domain" description="Phosphatidic acid phosphatase type 2/haloperoxidase" evidence="2">
    <location>
        <begin position="98"/>
        <end position="209"/>
    </location>
</feature>
<comment type="caution">
    <text evidence="3">The sequence shown here is derived from an EMBL/GenBank/DDBJ whole genome shotgun (WGS) entry which is preliminary data.</text>
</comment>
<keyword evidence="4" id="KW-1185">Reference proteome</keyword>
<organism evidence="3 4">
    <name type="scientific">Aerosakkonema funiforme FACHB-1375</name>
    <dbReference type="NCBI Taxonomy" id="2949571"/>
    <lineage>
        <taxon>Bacteria</taxon>
        <taxon>Bacillati</taxon>
        <taxon>Cyanobacteriota</taxon>
        <taxon>Cyanophyceae</taxon>
        <taxon>Oscillatoriophycideae</taxon>
        <taxon>Aerosakkonematales</taxon>
        <taxon>Aerosakkonemataceae</taxon>
        <taxon>Aerosakkonema</taxon>
    </lineage>
</organism>
<sequence length="222" mass="25139">MKFKLNTWLNSLVAATGRVRLYICLIIIVPLILLCQEIQKTKVFAGEVNFLQWLHQVIHPIAGAVLSVFYFVGDTHFAALVVVISLGVLCWKRYWRQATTLGFATLSVLLLVDEVLKPFFARRRPPERLDKSAGGYSFPSGHATGNVVLYFYLAYLLAARYPKLSIYIYGATTLFLILMGLSSMYLRVHWPSDIVAGYAFGYIWLTICLAILNFSGPKEKKY</sequence>
<dbReference type="Gene3D" id="1.20.144.10">
    <property type="entry name" value="Phosphatidic acid phosphatase type 2/haloperoxidase"/>
    <property type="match status" value="1"/>
</dbReference>
<keyword evidence="1" id="KW-0812">Transmembrane</keyword>
<dbReference type="CDD" id="cd03392">
    <property type="entry name" value="PAP2_like_2"/>
    <property type="match status" value="1"/>
</dbReference>
<evidence type="ECO:0000313" key="3">
    <source>
        <dbReference type="EMBL" id="MBD2185055.1"/>
    </source>
</evidence>
<dbReference type="RefSeq" id="WP_190472668.1">
    <property type="nucleotide sequence ID" value="NZ_JACJPW010000105.1"/>
</dbReference>
<proteinExistence type="predicted"/>
<reference evidence="3" key="2">
    <citation type="submission" date="2020-08" db="EMBL/GenBank/DDBJ databases">
        <authorList>
            <person name="Chen M."/>
            <person name="Teng W."/>
            <person name="Zhao L."/>
            <person name="Hu C."/>
            <person name="Zhou Y."/>
            <person name="Han B."/>
            <person name="Song L."/>
            <person name="Shu W."/>
        </authorList>
    </citation>
    <scope>NUCLEOTIDE SEQUENCE</scope>
    <source>
        <strain evidence="3">FACHB-1375</strain>
    </source>
</reference>
<dbReference type="EMBL" id="JACJPW010000105">
    <property type="protein sequence ID" value="MBD2185055.1"/>
    <property type="molecule type" value="Genomic_DNA"/>
</dbReference>
<evidence type="ECO:0000256" key="1">
    <source>
        <dbReference type="SAM" id="Phobius"/>
    </source>
</evidence>
<evidence type="ECO:0000259" key="2">
    <source>
        <dbReference type="SMART" id="SM00014"/>
    </source>
</evidence>
<dbReference type="InterPro" id="IPR000326">
    <property type="entry name" value="PAP2/HPO"/>
</dbReference>
<feature type="transmembrane region" description="Helical" evidence="1">
    <location>
        <begin position="166"/>
        <end position="188"/>
    </location>
</feature>
<reference evidence="3" key="1">
    <citation type="journal article" date="2015" name="ISME J.">
        <title>Draft Genome Sequence of Streptomyces incarnatus NRRL8089, which Produces the Nucleoside Antibiotic Sinefungin.</title>
        <authorList>
            <person name="Oshima K."/>
            <person name="Hattori M."/>
            <person name="Shimizu H."/>
            <person name="Fukuda K."/>
            <person name="Nemoto M."/>
            <person name="Inagaki K."/>
            <person name="Tamura T."/>
        </authorList>
    </citation>
    <scope>NUCLEOTIDE SEQUENCE</scope>
    <source>
        <strain evidence="3">FACHB-1375</strain>
    </source>
</reference>
<accession>A0A926VJQ0</accession>
<feature type="transmembrane region" description="Helical" evidence="1">
    <location>
        <begin position="20"/>
        <end position="38"/>
    </location>
</feature>
<dbReference type="SUPFAM" id="SSF48317">
    <property type="entry name" value="Acid phosphatase/Vanadium-dependent haloperoxidase"/>
    <property type="match status" value="1"/>
</dbReference>
<name>A0A926VJQ0_9CYAN</name>
<evidence type="ECO:0000313" key="4">
    <source>
        <dbReference type="Proteomes" id="UP000641646"/>
    </source>
</evidence>
<keyword evidence="1" id="KW-0472">Membrane</keyword>
<dbReference type="PANTHER" id="PTHR14969">
    <property type="entry name" value="SPHINGOSINE-1-PHOSPHATE PHOSPHOHYDROLASE"/>
    <property type="match status" value="1"/>
</dbReference>
<feature type="transmembrane region" description="Helical" evidence="1">
    <location>
        <begin position="194"/>
        <end position="214"/>
    </location>
</feature>